<reference evidence="2" key="1">
    <citation type="submission" date="2022-11" db="EMBL/GenBank/DDBJ databases">
        <authorList>
            <person name="Petersen C."/>
        </authorList>
    </citation>
    <scope>NUCLEOTIDE SEQUENCE</scope>
    <source>
        <strain evidence="2">IBT 29864</strain>
    </source>
</reference>
<dbReference type="OrthoDB" id="5360893at2759"/>
<reference evidence="2" key="2">
    <citation type="journal article" date="2023" name="IMA Fungus">
        <title>Comparative genomic study of the Penicillium genus elucidates a diverse pangenome and 15 lateral gene transfer events.</title>
        <authorList>
            <person name="Petersen C."/>
            <person name="Sorensen T."/>
            <person name="Nielsen M.R."/>
            <person name="Sondergaard T.E."/>
            <person name="Sorensen J.L."/>
            <person name="Fitzpatrick D.A."/>
            <person name="Frisvad J.C."/>
            <person name="Nielsen K.L."/>
        </authorList>
    </citation>
    <scope>NUCLEOTIDE SEQUENCE</scope>
    <source>
        <strain evidence="2">IBT 29864</strain>
    </source>
</reference>
<dbReference type="InterPro" id="IPR036237">
    <property type="entry name" value="Xyl_isomerase-like_sf"/>
</dbReference>
<dbReference type="GeneID" id="81434780"/>
<dbReference type="Gene3D" id="3.20.20.150">
    <property type="entry name" value="Divalent-metal-dependent TIM barrel enzymes"/>
    <property type="match status" value="1"/>
</dbReference>
<protein>
    <submittedName>
        <fullName evidence="2">3-dehydroshikimate dehydratase</fullName>
    </submittedName>
</protein>
<gene>
    <name evidence="2" type="ORF">N7496_002672</name>
</gene>
<dbReference type="Proteomes" id="UP001147782">
    <property type="component" value="Unassembled WGS sequence"/>
</dbReference>
<dbReference type="EMBL" id="JAPZBS010000002">
    <property type="protein sequence ID" value="KAJ5380244.1"/>
    <property type="molecule type" value="Genomic_DNA"/>
</dbReference>
<dbReference type="PANTHER" id="PTHR12110">
    <property type="entry name" value="HYDROXYPYRUVATE ISOMERASE"/>
    <property type="match status" value="1"/>
</dbReference>
<proteinExistence type="predicted"/>
<keyword evidence="3" id="KW-1185">Reference proteome</keyword>
<dbReference type="RefSeq" id="XP_056557815.1">
    <property type="nucleotide sequence ID" value="XM_056695603.1"/>
</dbReference>
<comment type="caution">
    <text evidence="2">The sequence shown here is derived from an EMBL/GenBank/DDBJ whole genome shotgun (WGS) entry which is preliminary data.</text>
</comment>
<dbReference type="SUPFAM" id="SSF51658">
    <property type="entry name" value="Xylose isomerase-like"/>
    <property type="match status" value="1"/>
</dbReference>
<dbReference type="Pfam" id="PF01261">
    <property type="entry name" value="AP_endonuc_2"/>
    <property type="match status" value="1"/>
</dbReference>
<dbReference type="InterPro" id="IPR050312">
    <property type="entry name" value="IolE/XylAMocC-like"/>
</dbReference>
<evidence type="ECO:0000313" key="3">
    <source>
        <dbReference type="Proteomes" id="UP001147782"/>
    </source>
</evidence>
<feature type="domain" description="Xylose isomerase-like TIM barrel" evidence="1">
    <location>
        <begin position="26"/>
        <end position="317"/>
    </location>
</feature>
<name>A0A9W9VGU0_9EURO</name>
<dbReference type="PANTHER" id="PTHR12110:SF38">
    <property type="entry name" value="DIOXYGENASE, PUTATIVE (AFU_ORTHOLOGUE AFUA_6G00240)-RELATED"/>
    <property type="match status" value="1"/>
</dbReference>
<organism evidence="2 3">
    <name type="scientific">Penicillium cataractarum</name>
    <dbReference type="NCBI Taxonomy" id="2100454"/>
    <lineage>
        <taxon>Eukaryota</taxon>
        <taxon>Fungi</taxon>
        <taxon>Dikarya</taxon>
        <taxon>Ascomycota</taxon>
        <taxon>Pezizomycotina</taxon>
        <taxon>Eurotiomycetes</taxon>
        <taxon>Eurotiomycetidae</taxon>
        <taxon>Eurotiales</taxon>
        <taxon>Aspergillaceae</taxon>
        <taxon>Penicillium</taxon>
    </lineage>
</organism>
<dbReference type="AlphaFoldDB" id="A0A9W9VGU0"/>
<evidence type="ECO:0000313" key="2">
    <source>
        <dbReference type="EMBL" id="KAJ5380244.1"/>
    </source>
</evidence>
<evidence type="ECO:0000259" key="1">
    <source>
        <dbReference type="Pfam" id="PF01261"/>
    </source>
</evidence>
<accession>A0A9W9VGU0</accession>
<dbReference type="InterPro" id="IPR013022">
    <property type="entry name" value="Xyl_isomerase-like_TIM-brl"/>
</dbReference>
<sequence length="332" mass="37707">MITNKLAIGSLSLGQHPSHALDHKIRIAAQAGFAGIEIVFSDLERFSQPKGLSIFEGASRIKAICDKNGLSILSLAPFENYEGDRSPLIDRLRKATQWVEVARILHAPFLQVPAQYGIDAIGDEGVIISELRQLCDLASSKQPLVSIAYEPMSWSTYYSTWESSLKLVELVSRDNFGLCLDTFHIITKLWADPFTPSGTYPNADDILRDSMSRFVRDFPLDKIFFVQLSDGERFDPPFSKEHPWYLEGEAAQFTWSKHARPFPYETKLGAYMPVAEVARAWIVETGYKGWVSMEIFDRRMRDRDSKVEHAAMRGIESWKKLKHELDATQSKI</sequence>